<evidence type="ECO:0000313" key="1">
    <source>
        <dbReference type="EMBL" id="OTA42119.1"/>
    </source>
</evidence>
<gene>
    <name evidence="1" type="ORF">A6D92_01450</name>
</gene>
<dbReference type="AlphaFoldDB" id="A0A1Y2T744"/>
<protein>
    <submittedName>
        <fullName evidence="1">Uncharacterized protein</fullName>
    </submittedName>
</protein>
<comment type="caution">
    <text evidence="1">The sequence shown here is derived from an EMBL/GenBank/DDBJ whole genome shotgun (WGS) entry which is preliminary data.</text>
</comment>
<dbReference type="EMBL" id="LWLV01000071">
    <property type="protein sequence ID" value="OTA42119.1"/>
    <property type="molecule type" value="Genomic_DNA"/>
</dbReference>
<accession>A0A1Y2T744</accession>
<proteinExistence type="predicted"/>
<evidence type="ECO:0000313" key="2">
    <source>
        <dbReference type="Proteomes" id="UP000194267"/>
    </source>
</evidence>
<organism evidence="1 2">
    <name type="scientific">Symbiobacterium thermophilum</name>
    <dbReference type="NCBI Taxonomy" id="2734"/>
    <lineage>
        <taxon>Bacteria</taxon>
        <taxon>Bacillati</taxon>
        <taxon>Bacillota</taxon>
        <taxon>Clostridia</taxon>
        <taxon>Eubacteriales</taxon>
        <taxon>Symbiobacteriaceae</taxon>
        <taxon>Symbiobacterium</taxon>
    </lineage>
</organism>
<reference evidence="2" key="1">
    <citation type="submission" date="2016-04" db="EMBL/GenBank/DDBJ databases">
        <authorList>
            <person name="Antunes L.P."/>
            <person name="Martins L.F."/>
            <person name="Pereira R.V."/>
            <person name="Thomas A.M."/>
            <person name="Barbosa D."/>
            <person name="Nascimento L."/>
            <person name="Silva G.M."/>
            <person name="Condomitti G.W."/>
            <person name="Digiampietri L.A."/>
            <person name="Lombardi K.C."/>
            <person name="Ramos P.L."/>
            <person name="Quaggio R.B."/>
            <person name="Oliveira J.C."/>
            <person name="Pascon R.C."/>
            <person name="Cruz J.B."/>
            <person name="Silva A.M."/>
            <person name="Setubal J.C."/>
        </authorList>
    </citation>
    <scope>NUCLEOTIDE SEQUENCE [LARGE SCALE GENOMIC DNA]</scope>
</reference>
<sequence>MGSTTSVRSRPVASSCCAAGNTASSFSQALRAAVPPTGRFRCPKSSAAMSARTSSGWNWIGRTLKVSRTA</sequence>
<dbReference type="Proteomes" id="UP000194267">
    <property type="component" value="Unassembled WGS sequence"/>
</dbReference>
<name>A0A1Y2T744_SYMTR</name>